<accession>A0A5C1ABB9</accession>
<dbReference type="OrthoDB" id="9828352at2"/>
<organism evidence="3 4">
    <name type="scientific">Limnoglobus roseus</name>
    <dbReference type="NCBI Taxonomy" id="2598579"/>
    <lineage>
        <taxon>Bacteria</taxon>
        <taxon>Pseudomonadati</taxon>
        <taxon>Planctomycetota</taxon>
        <taxon>Planctomycetia</taxon>
        <taxon>Gemmatales</taxon>
        <taxon>Gemmataceae</taxon>
        <taxon>Limnoglobus</taxon>
    </lineage>
</organism>
<dbReference type="EMBL" id="CP042425">
    <property type="protein sequence ID" value="QEL16010.1"/>
    <property type="molecule type" value="Genomic_DNA"/>
</dbReference>
<protein>
    <recommendedName>
        <fullName evidence="5">DUF4352 domain-containing protein</fullName>
    </recommendedName>
</protein>
<dbReference type="RefSeq" id="WP_149110777.1">
    <property type="nucleotide sequence ID" value="NZ_CP042425.1"/>
</dbReference>
<keyword evidence="2" id="KW-0472">Membrane</keyword>
<keyword evidence="2" id="KW-1133">Transmembrane helix</keyword>
<feature type="region of interest" description="Disordered" evidence="1">
    <location>
        <begin position="55"/>
        <end position="81"/>
    </location>
</feature>
<sequence>MPFTAVCLHCRASKFRVPFKKRGTFATCPKCAQEFMLVPDSSVDIPLMEYKAIPFDDDSDETPSPSGSEILVESAETTTTAPQSLKTTEIAIPVIPSSVPTVSGDAPDYAVRMALVGCGFVGVSMIASQFPYGRFVAGPLAVIGLLIGGLSLLGLEKRTWLGWAAVGLNTMALLLVAAFPSWLGLTGWTPASDPEKAPKPVTAVGRDGSLPKTAEWVDASQAVWEQGDVRITVMSVAVAAVDPMSKSPEKRKERVLRLTLKLSNVGVARGIEFTSWSPSPTAETKLTTTAGTSMLPRAVTADKATLYPGKSAESVLTYAAPDKFDDLRLEIPSQVFGGPEPARILIPKSLISGRSP</sequence>
<keyword evidence="4" id="KW-1185">Reference proteome</keyword>
<dbReference type="Proteomes" id="UP000324974">
    <property type="component" value="Chromosome"/>
</dbReference>
<evidence type="ECO:0008006" key="5">
    <source>
        <dbReference type="Google" id="ProtNLM"/>
    </source>
</evidence>
<evidence type="ECO:0000256" key="2">
    <source>
        <dbReference type="SAM" id="Phobius"/>
    </source>
</evidence>
<proteinExistence type="predicted"/>
<keyword evidence="2" id="KW-0812">Transmembrane</keyword>
<name>A0A5C1ABB9_9BACT</name>
<evidence type="ECO:0000313" key="4">
    <source>
        <dbReference type="Proteomes" id="UP000324974"/>
    </source>
</evidence>
<dbReference type="KEGG" id="lrs:PX52LOC_02948"/>
<reference evidence="4" key="1">
    <citation type="submission" date="2019-08" db="EMBL/GenBank/DDBJ databases">
        <title>Limnoglobus roseus gen. nov., sp. nov., a novel freshwater planctomycete with a giant genome from the family Gemmataceae.</title>
        <authorList>
            <person name="Kulichevskaya I.S."/>
            <person name="Naumoff D.G."/>
            <person name="Miroshnikov K."/>
            <person name="Ivanova A."/>
            <person name="Philippov D.A."/>
            <person name="Hakobyan A."/>
            <person name="Rijpstra I.C."/>
            <person name="Sinninghe Damste J.S."/>
            <person name="Liesack W."/>
            <person name="Dedysh S.N."/>
        </authorList>
    </citation>
    <scope>NUCLEOTIDE SEQUENCE [LARGE SCALE GENOMIC DNA]</scope>
    <source>
        <strain evidence="4">PX52</strain>
    </source>
</reference>
<gene>
    <name evidence="3" type="ORF">PX52LOC_02948</name>
</gene>
<evidence type="ECO:0000256" key="1">
    <source>
        <dbReference type="SAM" id="MobiDB-lite"/>
    </source>
</evidence>
<dbReference type="AlphaFoldDB" id="A0A5C1ABB9"/>
<evidence type="ECO:0000313" key="3">
    <source>
        <dbReference type="EMBL" id="QEL16010.1"/>
    </source>
</evidence>
<feature type="transmembrane region" description="Helical" evidence="2">
    <location>
        <begin position="135"/>
        <end position="154"/>
    </location>
</feature>
<feature type="transmembrane region" description="Helical" evidence="2">
    <location>
        <begin position="160"/>
        <end position="179"/>
    </location>
</feature>